<dbReference type="SUPFAM" id="SSF51735">
    <property type="entry name" value="NAD(P)-binding Rossmann-fold domains"/>
    <property type="match status" value="1"/>
</dbReference>
<keyword evidence="5" id="KW-1185">Reference proteome</keyword>
<proteinExistence type="inferred from homology"/>
<dbReference type="Gene3D" id="3.40.50.720">
    <property type="entry name" value="NAD(P)-binding Rossmann-like Domain"/>
    <property type="match status" value="1"/>
</dbReference>
<dbReference type="PANTHER" id="PTHR42748:SF11">
    <property type="entry name" value="NMRA-LIKE DOMAIN-CONTAINING PROTEIN"/>
    <property type="match status" value="1"/>
</dbReference>
<evidence type="ECO:0000259" key="3">
    <source>
        <dbReference type="Pfam" id="PF05368"/>
    </source>
</evidence>
<evidence type="ECO:0000313" key="5">
    <source>
        <dbReference type="Proteomes" id="UP000696485"/>
    </source>
</evidence>
<evidence type="ECO:0000256" key="2">
    <source>
        <dbReference type="ARBA" id="ARBA00022857"/>
    </source>
</evidence>
<dbReference type="Gene3D" id="3.90.25.10">
    <property type="entry name" value="UDP-galactose 4-epimerase, domain 1"/>
    <property type="match status" value="1"/>
</dbReference>
<keyword evidence="2" id="KW-0521">NADP</keyword>
<comment type="caution">
    <text evidence="4">The sequence shown here is derived from an EMBL/GenBank/DDBJ whole genome shotgun (WGS) entry which is preliminary data.</text>
</comment>
<dbReference type="AlphaFoldDB" id="A0A9P5SM29"/>
<organism evidence="4 5">
    <name type="scientific">Podila minutissima</name>
    <dbReference type="NCBI Taxonomy" id="64525"/>
    <lineage>
        <taxon>Eukaryota</taxon>
        <taxon>Fungi</taxon>
        <taxon>Fungi incertae sedis</taxon>
        <taxon>Mucoromycota</taxon>
        <taxon>Mortierellomycotina</taxon>
        <taxon>Mortierellomycetes</taxon>
        <taxon>Mortierellales</taxon>
        <taxon>Mortierellaceae</taxon>
        <taxon>Podila</taxon>
    </lineage>
</organism>
<dbReference type="InterPro" id="IPR008030">
    <property type="entry name" value="NmrA-like"/>
</dbReference>
<dbReference type="Proteomes" id="UP000696485">
    <property type="component" value="Unassembled WGS sequence"/>
</dbReference>
<evidence type="ECO:0000256" key="1">
    <source>
        <dbReference type="ARBA" id="ARBA00006328"/>
    </source>
</evidence>
<evidence type="ECO:0000313" key="4">
    <source>
        <dbReference type="EMBL" id="KAF9333310.1"/>
    </source>
</evidence>
<dbReference type="PANTHER" id="PTHR42748">
    <property type="entry name" value="NITROGEN METABOLITE REPRESSION PROTEIN NMRA FAMILY MEMBER"/>
    <property type="match status" value="1"/>
</dbReference>
<dbReference type="Pfam" id="PF05368">
    <property type="entry name" value="NmrA"/>
    <property type="match status" value="1"/>
</dbReference>
<dbReference type="InterPro" id="IPR051164">
    <property type="entry name" value="NmrA-like_oxidored"/>
</dbReference>
<dbReference type="EMBL" id="JAAAUY010000210">
    <property type="protein sequence ID" value="KAF9333310.1"/>
    <property type="molecule type" value="Genomic_DNA"/>
</dbReference>
<feature type="domain" description="NmrA-like" evidence="3">
    <location>
        <begin position="31"/>
        <end position="166"/>
    </location>
</feature>
<dbReference type="GO" id="GO:0005634">
    <property type="term" value="C:nucleus"/>
    <property type="evidence" value="ECO:0007669"/>
    <property type="project" value="TreeGrafter"/>
</dbReference>
<name>A0A9P5SM29_9FUNG</name>
<sequence length="168" mass="18437">MTVNVDQIYTRVHARADAAVEAGVQYLNFSTYLHTTDTEEYIRSLPIESAFFAPGSFMQNYLSMWAPYLNDDGAYAINNIVSPQAPLPLIDTLGDTGKYVGAILAEPDKYKAKVFSAATGLYSSDEVSQAISKVTGKVVKYNQMSVEVFRSLMPPAVADDAVPMNEVY</sequence>
<accession>A0A9P5SM29</accession>
<gene>
    <name evidence="4" type="ORF">BG006_003817</name>
</gene>
<protein>
    <recommendedName>
        <fullName evidence="3">NmrA-like domain-containing protein</fullName>
    </recommendedName>
</protein>
<comment type="similarity">
    <text evidence="1">Belongs to the NmrA-type oxidoreductase family.</text>
</comment>
<dbReference type="InterPro" id="IPR036291">
    <property type="entry name" value="NAD(P)-bd_dom_sf"/>
</dbReference>
<reference evidence="4" key="1">
    <citation type="journal article" date="2020" name="Fungal Divers.">
        <title>Resolving the Mortierellaceae phylogeny through synthesis of multi-gene phylogenetics and phylogenomics.</title>
        <authorList>
            <person name="Vandepol N."/>
            <person name="Liber J."/>
            <person name="Desiro A."/>
            <person name="Na H."/>
            <person name="Kennedy M."/>
            <person name="Barry K."/>
            <person name="Grigoriev I.V."/>
            <person name="Miller A.N."/>
            <person name="O'Donnell K."/>
            <person name="Stajich J.E."/>
            <person name="Bonito G."/>
        </authorList>
    </citation>
    <scope>NUCLEOTIDE SEQUENCE</scope>
    <source>
        <strain evidence="4">NVP1</strain>
    </source>
</reference>